<protein>
    <submittedName>
        <fullName evidence="1">Uncharacterized protein</fullName>
    </submittedName>
</protein>
<dbReference type="RefSeq" id="WP_407866637.1">
    <property type="nucleotide sequence ID" value="NZ_BAAFZP010000002.1"/>
</dbReference>
<keyword evidence="2" id="KW-1185">Reference proteome</keyword>
<proteinExistence type="predicted"/>
<evidence type="ECO:0000313" key="2">
    <source>
        <dbReference type="Proteomes" id="UP001628091"/>
    </source>
</evidence>
<organism evidence="1 2">
    <name type="scientific">Phyllobacterium phragmitis</name>
    <dbReference type="NCBI Taxonomy" id="2670329"/>
    <lineage>
        <taxon>Bacteria</taxon>
        <taxon>Pseudomonadati</taxon>
        <taxon>Pseudomonadota</taxon>
        <taxon>Alphaproteobacteria</taxon>
        <taxon>Hyphomicrobiales</taxon>
        <taxon>Phyllobacteriaceae</taxon>
        <taxon>Phyllobacterium</taxon>
    </lineage>
</organism>
<name>A0ABQ0H5I6_9HYPH</name>
<dbReference type="EMBL" id="BAAFZP010000002">
    <property type="protein sequence ID" value="GAB1584176.1"/>
    <property type="molecule type" value="Genomic_DNA"/>
</dbReference>
<evidence type="ECO:0000313" key="1">
    <source>
        <dbReference type="EMBL" id="GAB1584176.1"/>
    </source>
</evidence>
<reference evidence="1 2" key="1">
    <citation type="submission" date="2024-10" db="EMBL/GenBank/DDBJ databases">
        <title>Isolation, draft genome sequencing and identification of Phyllobacterium sp. NSA23, isolated from leaf soil.</title>
        <authorList>
            <person name="Akita H."/>
        </authorList>
    </citation>
    <scope>NUCLEOTIDE SEQUENCE [LARGE SCALE GENOMIC DNA]</scope>
    <source>
        <strain evidence="1 2">NSA23</strain>
    </source>
</reference>
<comment type="caution">
    <text evidence="1">The sequence shown here is derived from an EMBL/GenBank/DDBJ whole genome shotgun (WGS) entry which is preliminary data.</text>
</comment>
<sequence>MPPGIFGDTAIPALGEILDPLRKQVIDLKDTLAHARYRYDALDLMLENVSDSRLRAASHEIFAVAGEKMNEVDDMLDERYQHLSAIDRILESRDALERRKKSDRD</sequence>
<accession>A0ABQ0H5I6</accession>
<gene>
    <name evidence="1" type="ORF">PPNSA23_41190</name>
</gene>
<dbReference type="Proteomes" id="UP001628091">
    <property type="component" value="Unassembled WGS sequence"/>
</dbReference>